<proteinExistence type="predicted"/>
<accession>A0A382DYT7</accession>
<organism evidence="1">
    <name type="scientific">marine metagenome</name>
    <dbReference type="NCBI Taxonomy" id="408172"/>
    <lineage>
        <taxon>unclassified sequences</taxon>
        <taxon>metagenomes</taxon>
        <taxon>ecological metagenomes</taxon>
    </lineage>
</organism>
<sequence>MKAFEKEKDREGTLEDFLINTAGCYSESWETIFFPPDDSNCGETVNVFDDACTLTEHWSNREEGQHDISHFLC</sequence>
<protein>
    <submittedName>
        <fullName evidence="1">Uncharacterized protein</fullName>
    </submittedName>
</protein>
<name>A0A382DYT7_9ZZZZ</name>
<feature type="non-terminal residue" evidence="1">
    <location>
        <position position="73"/>
    </location>
</feature>
<dbReference type="EMBL" id="UINC01041498">
    <property type="protein sequence ID" value="SVB42853.1"/>
    <property type="molecule type" value="Genomic_DNA"/>
</dbReference>
<dbReference type="AlphaFoldDB" id="A0A382DYT7"/>
<reference evidence="1" key="1">
    <citation type="submission" date="2018-05" db="EMBL/GenBank/DDBJ databases">
        <authorList>
            <person name="Lanie J.A."/>
            <person name="Ng W.-L."/>
            <person name="Kazmierczak K.M."/>
            <person name="Andrzejewski T.M."/>
            <person name="Davidsen T.M."/>
            <person name="Wayne K.J."/>
            <person name="Tettelin H."/>
            <person name="Glass J.I."/>
            <person name="Rusch D."/>
            <person name="Podicherti R."/>
            <person name="Tsui H.-C.T."/>
            <person name="Winkler M.E."/>
        </authorList>
    </citation>
    <scope>NUCLEOTIDE SEQUENCE</scope>
</reference>
<evidence type="ECO:0000313" key="1">
    <source>
        <dbReference type="EMBL" id="SVB42853.1"/>
    </source>
</evidence>
<gene>
    <name evidence="1" type="ORF">METZ01_LOCUS195707</name>
</gene>